<dbReference type="Pfam" id="PF07727">
    <property type="entry name" value="RVT_2"/>
    <property type="match status" value="1"/>
</dbReference>
<proteinExistence type="predicted"/>
<dbReference type="InterPro" id="IPR001584">
    <property type="entry name" value="Integrase_cat-core"/>
</dbReference>
<evidence type="ECO:0000259" key="3">
    <source>
        <dbReference type="PROSITE" id="PS50994"/>
    </source>
</evidence>
<evidence type="ECO:0000256" key="1">
    <source>
        <dbReference type="ARBA" id="ARBA00022723"/>
    </source>
</evidence>
<dbReference type="InterPro" id="IPR057670">
    <property type="entry name" value="SH3_retrovirus"/>
</dbReference>
<dbReference type="OrthoDB" id="547913at2759"/>
<evidence type="ECO:0000313" key="4">
    <source>
        <dbReference type="EMBL" id="KAG8488219.1"/>
    </source>
</evidence>
<dbReference type="InterPro" id="IPR012337">
    <property type="entry name" value="RNaseH-like_sf"/>
</dbReference>
<dbReference type="EMBL" id="JAHUZN010000007">
    <property type="protein sequence ID" value="KAG8488219.1"/>
    <property type="molecule type" value="Genomic_DNA"/>
</dbReference>
<dbReference type="Gene3D" id="3.30.420.10">
    <property type="entry name" value="Ribonuclease H-like superfamily/Ribonuclease H"/>
    <property type="match status" value="1"/>
</dbReference>
<dbReference type="InterPro" id="IPR013103">
    <property type="entry name" value="RVT_2"/>
</dbReference>
<dbReference type="InterPro" id="IPR036397">
    <property type="entry name" value="RNaseH_sf"/>
</dbReference>
<dbReference type="PANTHER" id="PTHR42648">
    <property type="entry name" value="TRANSPOSASE, PUTATIVE-RELATED"/>
    <property type="match status" value="1"/>
</dbReference>
<accession>A0A8J5YM36</accession>
<dbReference type="Proteomes" id="UP000701853">
    <property type="component" value="Chromosome 7"/>
</dbReference>
<sequence>MRKQIKYFHTDNGLEFCSDEFNRLCKLERIVRHLTVRYTPQQNGVAERMNRTIMEKVRCMLSNTSLPKSFWVEAASTAYFLINRSSSFAIEKKTTREVWSSNPANYSDLKIFRCPAYAHVDNRKLEPRSIKCVFLGYKAGVKGYKLWCPENKKVVISRDVVFYETTMLPNLSLKDSSNKENQKQVEHQINTKLTPQASTKIDNRVASSPQYSIAKNRTRREIKPLKKYVEADLVSYALNVAADIDANREPSNSFEAISCEDSKKWIFAMQEEMESLHKNRTWDLVKLPKGKKAVRCKWVFKKKEGTPGVEEPRYKTRLVAKGYSQIPGVDFTDVFSPVVKYSSIRALLGIVAMHDLELEQFNMQSAKPVSTPLAAHFRLSSALSPQSDDEIEYMSPVPYSSAVGSLMYAMVCSRPDLSYAVSAFGRTADRVIGYVDADFAGDLDRKRSLTGYVFTIEGCAISWKATLQTTVALSTTEAEYMVITEACKEAIWLKGLFSELNEDLQISIVFCDSQSAIFLTKDQMFHERTKNIDVRYHFVRDIIARGDIIVSKISTHENPADMMTKSLPITKFEHCSNLTKIPLAHNYFPYRDDIATHQVLCREIKGSMIIFRVSSRVCRDIEGNLRILLFRSLCCDI</sequence>
<dbReference type="AlphaFoldDB" id="A0A8J5YM36"/>
<dbReference type="GO" id="GO:0003676">
    <property type="term" value="F:nucleic acid binding"/>
    <property type="evidence" value="ECO:0007669"/>
    <property type="project" value="InterPro"/>
</dbReference>
<protein>
    <recommendedName>
        <fullName evidence="3">Integrase catalytic domain-containing protein</fullName>
    </recommendedName>
</protein>
<evidence type="ECO:0000256" key="2">
    <source>
        <dbReference type="ARBA" id="ARBA00022801"/>
    </source>
</evidence>
<dbReference type="GO" id="GO:0046872">
    <property type="term" value="F:metal ion binding"/>
    <property type="evidence" value="ECO:0007669"/>
    <property type="project" value="UniProtKB-KW"/>
</dbReference>
<dbReference type="PROSITE" id="PS50994">
    <property type="entry name" value="INTEGRASE"/>
    <property type="match status" value="1"/>
</dbReference>
<gene>
    <name evidence="4" type="ORF">CXB51_018806</name>
</gene>
<dbReference type="PANTHER" id="PTHR42648:SF28">
    <property type="entry name" value="TRANSPOSON-ENCODED PROTEIN WITH RIBONUCLEASE H-LIKE AND RETROVIRUS ZINC FINGER-LIKE DOMAINS"/>
    <property type="match status" value="1"/>
</dbReference>
<dbReference type="GO" id="GO:0016787">
    <property type="term" value="F:hydrolase activity"/>
    <property type="evidence" value="ECO:0007669"/>
    <property type="project" value="UniProtKB-KW"/>
</dbReference>
<dbReference type="Pfam" id="PF25597">
    <property type="entry name" value="SH3_retrovirus"/>
    <property type="match status" value="1"/>
</dbReference>
<keyword evidence="1" id="KW-0479">Metal-binding</keyword>
<keyword evidence="2" id="KW-0378">Hydrolase</keyword>
<dbReference type="InterPro" id="IPR039537">
    <property type="entry name" value="Retrotran_Ty1/copia-like"/>
</dbReference>
<reference evidence="4 5" key="1">
    <citation type="journal article" date="2021" name="bioRxiv">
        <title>The Gossypium anomalum genome as a resource for cotton improvement and evolutionary analysis of hybrid incompatibility.</title>
        <authorList>
            <person name="Grover C.E."/>
            <person name="Yuan D."/>
            <person name="Arick M.A."/>
            <person name="Miller E.R."/>
            <person name="Hu G."/>
            <person name="Peterson D.G."/>
            <person name="Wendel J.F."/>
            <person name="Udall J.A."/>
        </authorList>
    </citation>
    <scope>NUCLEOTIDE SEQUENCE [LARGE SCALE GENOMIC DNA]</scope>
    <source>
        <strain evidence="4">JFW-Udall</strain>
        <tissue evidence="4">Leaf</tissue>
    </source>
</reference>
<evidence type="ECO:0000313" key="5">
    <source>
        <dbReference type="Proteomes" id="UP000701853"/>
    </source>
</evidence>
<dbReference type="SUPFAM" id="SSF53098">
    <property type="entry name" value="Ribonuclease H-like"/>
    <property type="match status" value="1"/>
</dbReference>
<comment type="caution">
    <text evidence="4">The sequence shown here is derived from an EMBL/GenBank/DDBJ whole genome shotgun (WGS) entry which is preliminary data.</text>
</comment>
<organism evidence="4 5">
    <name type="scientific">Gossypium anomalum</name>
    <dbReference type="NCBI Taxonomy" id="47600"/>
    <lineage>
        <taxon>Eukaryota</taxon>
        <taxon>Viridiplantae</taxon>
        <taxon>Streptophyta</taxon>
        <taxon>Embryophyta</taxon>
        <taxon>Tracheophyta</taxon>
        <taxon>Spermatophyta</taxon>
        <taxon>Magnoliopsida</taxon>
        <taxon>eudicotyledons</taxon>
        <taxon>Gunneridae</taxon>
        <taxon>Pentapetalae</taxon>
        <taxon>rosids</taxon>
        <taxon>malvids</taxon>
        <taxon>Malvales</taxon>
        <taxon>Malvaceae</taxon>
        <taxon>Malvoideae</taxon>
        <taxon>Gossypium</taxon>
    </lineage>
</organism>
<feature type="domain" description="Integrase catalytic" evidence="3">
    <location>
        <begin position="1"/>
        <end position="103"/>
    </location>
</feature>
<name>A0A8J5YM36_9ROSI</name>
<keyword evidence="5" id="KW-1185">Reference proteome</keyword>
<dbReference type="GO" id="GO:0015074">
    <property type="term" value="P:DNA integration"/>
    <property type="evidence" value="ECO:0007669"/>
    <property type="project" value="InterPro"/>
</dbReference>
<dbReference type="CDD" id="cd09272">
    <property type="entry name" value="RNase_HI_RT_Ty1"/>
    <property type="match status" value="1"/>
</dbReference>